<evidence type="ECO:0000313" key="8">
    <source>
        <dbReference type="EMBL" id="EFA04456.1"/>
    </source>
</evidence>
<organism evidence="8 9">
    <name type="scientific">Tribolium castaneum</name>
    <name type="common">Red flour beetle</name>
    <dbReference type="NCBI Taxonomy" id="7070"/>
    <lineage>
        <taxon>Eukaryota</taxon>
        <taxon>Metazoa</taxon>
        <taxon>Ecdysozoa</taxon>
        <taxon>Arthropoda</taxon>
        <taxon>Hexapoda</taxon>
        <taxon>Insecta</taxon>
        <taxon>Pterygota</taxon>
        <taxon>Neoptera</taxon>
        <taxon>Endopterygota</taxon>
        <taxon>Coleoptera</taxon>
        <taxon>Polyphaga</taxon>
        <taxon>Cucujiformia</taxon>
        <taxon>Tenebrionidae</taxon>
        <taxon>Tenebrionidae incertae sedis</taxon>
        <taxon>Tribolium</taxon>
    </lineage>
</organism>
<protein>
    <submittedName>
        <fullName evidence="8">Protein odr-4 homolog-like Protein</fullName>
    </submittedName>
</protein>
<dbReference type="FunCoup" id="D6WJD0">
    <property type="interactions" value="1045"/>
</dbReference>
<evidence type="ECO:0000256" key="6">
    <source>
        <dbReference type="SAM" id="MobiDB-lite"/>
    </source>
</evidence>
<dbReference type="KEGG" id="tca:656436"/>
<reference evidence="8 9" key="1">
    <citation type="journal article" date="2008" name="Nature">
        <title>The genome of the model beetle and pest Tribolium castaneum.</title>
        <authorList>
            <consortium name="Tribolium Genome Sequencing Consortium"/>
            <person name="Richards S."/>
            <person name="Gibbs R.A."/>
            <person name="Weinstock G.M."/>
            <person name="Brown S.J."/>
            <person name="Denell R."/>
            <person name="Beeman R.W."/>
            <person name="Gibbs R."/>
            <person name="Beeman R.W."/>
            <person name="Brown S.J."/>
            <person name="Bucher G."/>
            <person name="Friedrich M."/>
            <person name="Grimmelikhuijzen C.J."/>
            <person name="Klingler M."/>
            <person name="Lorenzen M."/>
            <person name="Richards S."/>
            <person name="Roth S."/>
            <person name="Schroder R."/>
            <person name="Tautz D."/>
            <person name="Zdobnov E.M."/>
            <person name="Muzny D."/>
            <person name="Gibbs R.A."/>
            <person name="Weinstock G.M."/>
            <person name="Attaway T."/>
            <person name="Bell S."/>
            <person name="Buhay C.J."/>
            <person name="Chandrabose M.N."/>
            <person name="Chavez D."/>
            <person name="Clerk-Blankenburg K.P."/>
            <person name="Cree A."/>
            <person name="Dao M."/>
            <person name="Davis C."/>
            <person name="Chacko J."/>
            <person name="Dinh H."/>
            <person name="Dugan-Rocha S."/>
            <person name="Fowler G."/>
            <person name="Garner T.T."/>
            <person name="Garnes J."/>
            <person name="Gnirke A."/>
            <person name="Hawes A."/>
            <person name="Hernandez J."/>
            <person name="Hines S."/>
            <person name="Holder M."/>
            <person name="Hume J."/>
            <person name="Jhangiani S.N."/>
            <person name="Joshi V."/>
            <person name="Khan Z.M."/>
            <person name="Jackson L."/>
            <person name="Kovar C."/>
            <person name="Kowis A."/>
            <person name="Lee S."/>
            <person name="Lewis L.R."/>
            <person name="Margolis J."/>
            <person name="Morgan M."/>
            <person name="Nazareth L.V."/>
            <person name="Nguyen N."/>
            <person name="Okwuonu G."/>
            <person name="Parker D."/>
            <person name="Richards S."/>
            <person name="Ruiz S.J."/>
            <person name="Santibanez J."/>
            <person name="Savard J."/>
            <person name="Scherer S.E."/>
            <person name="Schneider B."/>
            <person name="Sodergren E."/>
            <person name="Tautz D."/>
            <person name="Vattahil S."/>
            <person name="Villasana D."/>
            <person name="White C.S."/>
            <person name="Wright R."/>
            <person name="Park Y."/>
            <person name="Beeman R.W."/>
            <person name="Lord J."/>
            <person name="Oppert B."/>
            <person name="Lorenzen M."/>
            <person name="Brown S."/>
            <person name="Wang L."/>
            <person name="Savard J."/>
            <person name="Tautz D."/>
            <person name="Richards S."/>
            <person name="Weinstock G."/>
            <person name="Gibbs R.A."/>
            <person name="Liu Y."/>
            <person name="Worley K."/>
            <person name="Weinstock G."/>
            <person name="Elsik C.G."/>
            <person name="Reese J.T."/>
            <person name="Elhaik E."/>
            <person name="Landan G."/>
            <person name="Graur D."/>
            <person name="Arensburger P."/>
            <person name="Atkinson P."/>
            <person name="Beeman R.W."/>
            <person name="Beidler J."/>
            <person name="Brown S.J."/>
            <person name="Demuth J.P."/>
            <person name="Drury D.W."/>
            <person name="Du Y.Z."/>
            <person name="Fujiwara H."/>
            <person name="Lorenzen M."/>
            <person name="Maselli V."/>
            <person name="Osanai M."/>
            <person name="Park Y."/>
            <person name="Robertson H.M."/>
            <person name="Tu Z."/>
            <person name="Wang J.J."/>
            <person name="Wang S."/>
            <person name="Richards S."/>
            <person name="Song H."/>
            <person name="Zhang L."/>
            <person name="Sodergren E."/>
            <person name="Werner D."/>
            <person name="Stanke M."/>
            <person name="Morgenstern B."/>
            <person name="Solovyev V."/>
            <person name="Kosarev P."/>
            <person name="Brown G."/>
            <person name="Chen H.C."/>
            <person name="Ermolaeva O."/>
            <person name="Hlavina W."/>
            <person name="Kapustin Y."/>
            <person name="Kiryutin B."/>
            <person name="Kitts P."/>
            <person name="Maglott D."/>
            <person name="Pruitt K."/>
            <person name="Sapojnikov V."/>
            <person name="Souvorov A."/>
            <person name="Mackey A.J."/>
            <person name="Waterhouse R.M."/>
            <person name="Wyder S."/>
            <person name="Zdobnov E.M."/>
            <person name="Zdobnov E.M."/>
            <person name="Wyder S."/>
            <person name="Kriventseva E.V."/>
            <person name="Kadowaki T."/>
            <person name="Bork P."/>
            <person name="Aranda M."/>
            <person name="Bao R."/>
            <person name="Beermann A."/>
            <person name="Berns N."/>
            <person name="Bolognesi R."/>
            <person name="Bonneton F."/>
            <person name="Bopp D."/>
            <person name="Brown S.J."/>
            <person name="Bucher G."/>
            <person name="Butts T."/>
            <person name="Chaumot A."/>
            <person name="Denell R.E."/>
            <person name="Ferrier D.E."/>
            <person name="Friedrich M."/>
            <person name="Gordon C.M."/>
            <person name="Jindra M."/>
            <person name="Klingler M."/>
            <person name="Lan Q."/>
            <person name="Lattorff H.M."/>
            <person name="Laudet V."/>
            <person name="von Levetsow C."/>
            <person name="Liu Z."/>
            <person name="Lutz R."/>
            <person name="Lynch J.A."/>
            <person name="da Fonseca R.N."/>
            <person name="Posnien N."/>
            <person name="Reuter R."/>
            <person name="Roth S."/>
            <person name="Savard J."/>
            <person name="Schinko J.B."/>
            <person name="Schmitt C."/>
            <person name="Schoppmeier M."/>
            <person name="Schroder R."/>
            <person name="Shippy T.D."/>
            <person name="Simonnet F."/>
            <person name="Marques-Souza H."/>
            <person name="Tautz D."/>
            <person name="Tomoyasu Y."/>
            <person name="Trauner J."/>
            <person name="Van der Zee M."/>
            <person name="Vervoort M."/>
            <person name="Wittkopp N."/>
            <person name="Wimmer E.A."/>
            <person name="Yang X."/>
            <person name="Jones A.K."/>
            <person name="Sattelle D.B."/>
            <person name="Ebert P.R."/>
            <person name="Nelson D."/>
            <person name="Scott J.G."/>
            <person name="Beeman R.W."/>
            <person name="Muthukrishnan S."/>
            <person name="Kramer K.J."/>
            <person name="Arakane Y."/>
            <person name="Beeman R.W."/>
            <person name="Zhu Q."/>
            <person name="Hogenkamp D."/>
            <person name="Dixit R."/>
            <person name="Oppert B."/>
            <person name="Jiang H."/>
            <person name="Zou Z."/>
            <person name="Marshall J."/>
            <person name="Elpidina E."/>
            <person name="Vinokurov K."/>
            <person name="Oppert C."/>
            <person name="Zou Z."/>
            <person name="Evans J."/>
            <person name="Lu Z."/>
            <person name="Zhao P."/>
            <person name="Sumathipala N."/>
            <person name="Altincicek B."/>
            <person name="Vilcinskas A."/>
            <person name="Williams M."/>
            <person name="Hultmark D."/>
            <person name="Hetru C."/>
            <person name="Jiang H."/>
            <person name="Grimmelikhuijzen C.J."/>
            <person name="Hauser F."/>
            <person name="Cazzamali G."/>
            <person name="Williamson M."/>
            <person name="Park Y."/>
            <person name="Li B."/>
            <person name="Tanaka Y."/>
            <person name="Predel R."/>
            <person name="Neupert S."/>
            <person name="Schachtner J."/>
            <person name="Verleyen P."/>
            <person name="Raible F."/>
            <person name="Bork P."/>
            <person name="Friedrich M."/>
            <person name="Walden K.K."/>
            <person name="Robertson H.M."/>
            <person name="Angeli S."/>
            <person name="Foret S."/>
            <person name="Bucher G."/>
            <person name="Schuetz S."/>
            <person name="Maleszka R."/>
            <person name="Wimmer E.A."/>
            <person name="Beeman R.W."/>
            <person name="Lorenzen M."/>
            <person name="Tomoyasu Y."/>
            <person name="Miller S.C."/>
            <person name="Grossmann D."/>
            <person name="Bucher G."/>
        </authorList>
    </citation>
    <scope>NUCLEOTIDE SEQUENCE [LARGE SCALE GENOMIC DNA]</scope>
    <source>
        <strain evidence="8 9">Georgia GA2</strain>
    </source>
</reference>
<dbReference type="GO" id="GO:0008104">
    <property type="term" value="P:intracellular protein localization"/>
    <property type="evidence" value="ECO:0000318"/>
    <property type="project" value="GO_Central"/>
</dbReference>
<dbReference type="Pfam" id="PF14778">
    <property type="entry name" value="ODR4-like"/>
    <property type="match status" value="1"/>
</dbReference>
<sequence>MVRSAVADDRLLSYFHTVAKQNNFSVGLILGQSVSGKDYVIHFAKTSHESKDSALKGINDVNEEWVADHARQATRMLPGGMHVLGLFVVAPDDVLSPFSPKVKSILNRVHKHLELQKYLFGNPPNSEKLVLHYSTTSHQFTSKSFEVGVGSVKPADFKFVTSPIKWGTIQCKYQIDQVYHIGENESDWPLKKHMGIILDRMSRNLKSSVFLFDGELKEGEESIESIGKKKIPRSNKSSGHEDHSKPLQVTILQPYDGSDQNSFEISETGNQIRIFGHVFTKLWVCPKISVGDASYAVIQDIMRSLSTRLEMHWDSLTEEEHAEDINSVHEPPRRVLISLPNSSIAISDYLFPGEGPQDAKISLEEMLDIEIHDEGDVVDVEGQADLTEFYNDAVESDSEEVVTKKPAESKSLYYIALGVALLILIISLVTHFIQQK</sequence>
<comment type="similarity">
    <text evidence="2">Belongs to the ODR-4 family.</text>
</comment>
<evidence type="ECO:0000256" key="4">
    <source>
        <dbReference type="ARBA" id="ARBA00022989"/>
    </source>
</evidence>
<dbReference type="eggNOG" id="KOG4703">
    <property type="taxonomic scope" value="Eukaryota"/>
</dbReference>
<proteinExistence type="inferred from homology"/>
<reference evidence="8 9" key="2">
    <citation type="journal article" date="2010" name="Nucleic Acids Res.">
        <title>BeetleBase in 2010: revisions to provide comprehensive genomic information for Tribolium castaneum.</title>
        <authorList>
            <person name="Kim H.S."/>
            <person name="Murphy T."/>
            <person name="Xia J."/>
            <person name="Caragea D."/>
            <person name="Park Y."/>
            <person name="Beeman R.W."/>
            <person name="Lorenzen M.D."/>
            <person name="Butcher S."/>
            <person name="Manak J.R."/>
            <person name="Brown S.J."/>
        </authorList>
    </citation>
    <scope>GENOME REANNOTATION</scope>
    <source>
        <strain evidence="8 9">Georgia GA2</strain>
    </source>
</reference>
<dbReference type="STRING" id="7070.D6WJD0"/>
<keyword evidence="9" id="KW-1185">Reference proteome</keyword>
<evidence type="ECO:0000256" key="2">
    <source>
        <dbReference type="ARBA" id="ARBA00010131"/>
    </source>
</evidence>
<dbReference type="OrthoDB" id="21458at2759"/>
<dbReference type="PANTHER" id="PTHR33966">
    <property type="entry name" value="PROTEIN ODR-4 HOMOLOG"/>
    <property type="match status" value="1"/>
</dbReference>
<keyword evidence="4 7" id="KW-1133">Transmembrane helix</keyword>
<dbReference type="OMA" id="FNEPPRR"/>
<dbReference type="InParanoid" id="D6WJD0"/>
<dbReference type="HOGENOM" id="CLU_043811_0_0_1"/>
<gene>
    <name evidence="8" type="primary">AUGUSTUS-3.0.2_14760</name>
    <name evidence="8" type="ORF">TcasGA2_TC014760</name>
</gene>
<dbReference type="EMBL" id="KQ971343">
    <property type="protein sequence ID" value="EFA04456.1"/>
    <property type="molecule type" value="Genomic_DNA"/>
</dbReference>
<evidence type="ECO:0000256" key="5">
    <source>
        <dbReference type="ARBA" id="ARBA00023136"/>
    </source>
</evidence>
<evidence type="ECO:0000313" key="9">
    <source>
        <dbReference type="Proteomes" id="UP000007266"/>
    </source>
</evidence>
<dbReference type="PANTHER" id="PTHR33966:SF1">
    <property type="entry name" value="PROTEIN ODR-4 HOMOLOG"/>
    <property type="match status" value="1"/>
</dbReference>
<keyword evidence="3 7" id="KW-0812">Transmembrane</keyword>
<dbReference type="InterPro" id="IPR029454">
    <property type="entry name" value="ODR-4-like"/>
</dbReference>
<evidence type="ECO:0000256" key="3">
    <source>
        <dbReference type="ARBA" id="ARBA00022692"/>
    </source>
</evidence>
<dbReference type="AlphaFoldDB" id="D6WJD0"/>
<comment type="subcellular location">
    <subcellularLocation>
        <location evidence="1">Membrane</location>
    </subcellularLocation>
</comment>
<accession>D6WJD0</accession>
<evidence type="ECO:0000256" key="7">
    <source>
        <dbReference type="SAM" id="Phobius"/>
    </source>
</evidence>
<keyword evidence="5 7" id="KW-0472">Membrane</keyword>
<dbReference type="PhylomeDB" id="D6WJD0"/>
<dbReference type="Proteomes" id="UP000007266">
    <property type="component" value="Linkage group 5"/>
</dbReference>
<name>D6WJD0_TRICA</name>
<feature type="region of interest" description="Disordered" evidence="6">
    <location>
        <begin position="223"/>
        <end position="245"/>
    </location>
</feature>
<feature type="transmembrane region" description="Helical" evidence="7">
    <location>
        <begin position="412"/>
        <end position="433"/>
    </location>
</feature>
<dbReference type="GO" id="GO:0016020">
    <property type="term" value="C:membrane"/>
    <property type="evidence" value="ECO:0007669"/>
    <property type="project" value="UniProtKB-SubCell"/>
</dbReference>
<evidence type="ECO:0000256" key="1">
    <source>
        <dbReference type="ARBA" id="ARBA00004370"/>
    </source>
</evidence>